<sequence>MHRMKRHEVIYEGQEITNVQRISQIEAELSAFATEILNERKLKYQTVRELLNFMCNTYNLKEKANPYTLYFKKLKLFLNNIKITTGITEKRQLNLRQQTALHVKYYRNHLKWLEKLRHIEDLKEDAFLKKTVNIIKNFIKTHEKILKSCGFTEQEMMDMNLRPFKTKFRRVPNLRSLNDN</sequence>
<name>A0A0A1UE42_ENTIV</name>
<reference evidence="1 2" key="1">
    <citation type="submission" date="2012-10" db="EMBL/GenBank/DDBJ databases">
        <authorList>
            <person name="Zafar N."/>
            <person name="Inman J."/>
            <person name="Hall N."/>
            <person name="Lorenzi H."/>
            <person name="Caler E."/>
        </authorList>
    </citation>
    <scope>NUCLEOTIDE SEQUENCE [LARGE SCALE GENOMIC DNA]</scope>
    <source>
        <strain evidence="1 2">IP1</strain>
    </source>
</reference>
<protein>
    <submittedName>
        <fullName evidence="1">Uncharacterized protein</fullName>
    </submittedName>
</protein>
<dbReference type="EMBL" id="KB206175">
    <property type="protein sequence ID" value="ELP94757.1"/>
    <property type="molecule type" value="Genomic_DNA"/>
</dbReference>
<organism evidence="1 2">
    <name type="scientific">Entamoeba invadens IP1</name>
    <dbReference type="NCBI Taxonomy" id="370355"/>
    <lineage>
        <taxon>Eukaryota</taxon>
        <taxon>Amoebozoa</taxon>
        <taxon>Evosea</taxon>
        <taxon>Archamoebae</taxon>
        <taxon>Mastigamoebida</taxon>
        <taxon>Entamoebidae</taxon>
        <taxon>Entamoeba</taxon>
    </lineage>
</organism>
<proteinExistence type="predicted"/>
<gene>
    <name evidence="1" type="ORF">EIN_341350</name>
</gene>
<dbReference type="AlphaFoldDB" id="A0A0A1UE42"/>
<dbReference type="VEuPathDB" id="AmoebaDB:EIN_341350"/>
<dbReference type="GeneID" id="14893704"/>
<dbReference type="KEGG" id="eiv:EIN_341350"/>
<evidence type="ECO:0000313" key="1">
    <source>
        <dbReference type="EMBL" id="ELP94757.1"/>
    </source>
</evidence>
<dbReference type="RefSeq" id="XP_004261528.1">
    <property type="nucleotide sequence ID" value="XM_004261480.1"/>
</dbReference>
<keyword evidence="2" id="KW-1185">Reference proteome</keyword>
<evidence type="ECO:0000313" key="2">
    <source>
        <dbReference type="Proteomes" id="UP000014680"/>
    </source>
</evidence>
<dbReference type="Proteomes" id="UP000014680">
    <property type="component" value="Unassembled WGS sequence"/>
</dbReference>
<accession>A0A0A1UE42</accession>